<evidence type="ECO:0000313" key="3">
    <source>
        <dbReference type="Proteomes" id="UP000298652"/>
    </source>
</evidence>
<dbReference type="Gramene" id="TKW29674">
    <property type="protein sequence ID" value="TKW29674"/>
    <property type="gene ID" value="SEVIR_3G411900v2"/>
</dbReference>
<dbReference type="EMBL" id="CM016554">
    <property type="protein sequence ID" value="TKW29674.1"/>
    <property type="molecule type" value="Genomic_DNA"/>
</dbReference>
<dbReference type="Proteomes" id="UP000298652">
    <property type="component" value="Chromosome 3"/>
</dbReference>
<reference evidence="2" key="1">
    <citation type="submission" date="2019-03" db="EMBL/GenBank/DDBJ databases">
        <title>WGS assembly of Setaria viridis.</title>
        <authorList>
            <person name="Huang P."/>
            <person name="Jenkins J."/>
            <person name="Grimwood J."/>
            <person name="Barry K."/>
            <person name="Healey A."/>
            <person name="Mamidi S."/>
            <person name="Sreedasyam A."/>
            <person name="Shu S."/>
            <person name="Feldman M."/>
            <person name="Wu J."/>
            <person name="Yu Y."/>
            <person name="Chen C."/>
            <person name="Johnson J."/>
            <person name="Rokhsar D."/>
            <person name="Baxter I."/>
            <person name="Schmutz J."/>
            <person name="Brutnell T."/>
            <person name="Kellogg E."/>
        </authorList>
    </citation>
    <scope>NUCLEOTIDE SEQUENCE [LARGE SCALE GENOMIC DNA]</scope>
</reference>
<dbReference type="InterPro" id="IPR024593">
    <property type="entry name" value="DUF3444"/>
</dbReference>
<feature type="domain" description="DUF3444" evidence="1">
    <location>
        <begin position="7"/>
        <end position="155"/>
    </location>
</feature>
<feature type="domain" description="DUF3444" evidence="1">
    <location>
        <begin position="258"/>
        <end position="437"/>
    </location>
</feature>
<evidence type="ECO:0000313" key="2">
    <source>
        <dbReference type="EMBL" id="TKW29674.1"/>
    </source>
</evidence>
<dbReference type="Pfam" id="PF11926">
    <property type="entry name" value="DUF3444"/>
    <property type="match status" value="2"/>
</dbReference>
<dbReference type="PANTHER" id="PTHR47374">
    <property type="entry name" value="ENDOSOME ANTIGEN-LIKE PROTEIN, PUTATIVE (DUF3444)-RELATED"/>
    <property type="match status" value="1"/>
</dbReference>
<sequence>MLFLTRTTPEFMLHFIWLEFDPTNKAEEVWSYGGLPVACGRFKHGVRDNQRNCKTRNSYEIYLRKDEVWALFKGWDIGWSSDADNHKYRSHQYEVVQVLSDLTASTSIIAMPLMKIKGYVSLSVLSKEAAPYAIPQGDALRFSHCVPHHVMSGTEKEGVPEGSLDLDPAALPLDLEEAFPSVIPECSSVRSQQSDAKYVGLSSRNSGKGFMNVGEGQHTACMNAGITAKTPEEENSKHNSCAAGITDVDADDICQTEYARADSEFYDFSQKSLLQNFSCGQIWALYSDVDKFPNYYGFIQKVDLKNDTVQVRWLDVCPQEEEEIRLLQEERPIGCETFRLYSTHDEYEIIPHLGEIWAIFKNWRTGWTARDFEKCEYELVEILGDTNSSIQAQVLRKVDGYRTVFMPYRAEGSLKTIRKDEYPKFSLQIPCFHLTHEKGGKLRGYLELDPLSLPEEFHNITMFI</sequence>
<name>A0A4U6VLZ4_SETVI</name>
<dbReference type="AlphaFoldDB" id="A0A4U6VLZ4"/>
<gene>
    <name evidence="2" type="ORF">SEVIR_3G411900v2</name>
</gene>
<accession>A0A4U6VLZ4</accession>
<evidence type="ECO:0000259" key="1">
    <source>
        <dbReference type="Pfam" id="PF11926"/>
    </source>
</evidence>
<proteinExistence type="predicted"/>
<dbReference type="PANTHER" id="PTHR47374:SF9">
    <property type="entry name" value="DUF3444 DOMAIN-CONTAINING PROTEIN"/>
    <property type="match status" value="1"/>
</dbReference>
<protein>
    <recommendedName>
        <fullName evidence="1">DUF3444 domain-containing protein</fullName>
    </recommendedName>
</protein>
<organism evidence="2 3">
    <name type="scientific">Setaria viridis</name>
    <name type="common">Green bristlegrass</name>
    <name type="synonym">Setaria italica subsp. viridis</name>
    <dbReference type="NCBI Taxonomy" id="4556"/>
    <lineage>
        <taxon>Eukaryota</taxon>
        <taxon>Viridiplantae</taxon>
        <taxon>Streptophyta</taxon>
        <taxon>Embryophyta</taxon>
        <taxon>Tracheophyta</taxon>
        <taxon>Spermatophyta</taxon>
        <taxon>Magnoliopsida</taxon>
        <taxon>Liliopsida</taxon>
        <taxon>Poales</taxon>
        <taxon>Poaceae</taxon>
        <taxon>PACMAD clade</taxon>
        <taxon>Panicoideae</taxon>
        <taxon>Panicodae</taxon>
        <taxon>Paniceae</taxon>
        <taxon>Cenchrinae</taxon>
        <taxon>Setaria</taxon>
    </lineage>
</organism>
<keyword evidence="3" id="KW-1185">Reference proteome</keyword>
<dbReference type="OMA" id="IGHIWAL"/>